<keyword evidence="5 11" id="KW-1133">Transmembrane helix</keyword>
<evidence type="ECO:0000256" key="7">
    <source>
        <dbReference type="ARBA" id="ARBA00023136"/>
    </source>
</evidence>
<keyword evidence="6 10" id="KW-0297">G-protein coupled receptor</keyword>
<dbReference type="InterPro" id="IPR017452">
    <property type="entry name" value="GPCR_Rhodpsn_7TM"/>
</dbReference>
<sequence>MKLAAGGCRSKRPWPLSMWPKTPTFTFTFTRCPAVALSALPALPGRSPGPTRKAARSSAARAHPFWPGLSPARPPAAPSRWLRAQTLPALSLDIKLALSLKASPEDLEGHLNYSSPAGMGNFSVITEFLLMEFSSRRELQVLHTLLFLLIYLAALMGNLLTIAAIITEPHLHCPMYFFLSNLSLLDICTISVTLPKFIVNSLSGTQSLSLLDCAAQIFFFLVFSATEFALLVAMSYDRFVAICHPLHYGIVMTPARCVWAAAGSWLSGLIYSAVHTGNLFRLPFSGSKVIHQFFCDIPHVLKVSASDVFHTEFELVCAQDSSMEGRHKAISTCSPQLVILMLFLISVMIAVLKDTSDTSPIENLLIAMAYTILPPLMNPIIYSLRNQKVTAAMGKMIKKIFSSHP</sequence>
<evidence type="ECO:0000256" key="4">
    <source>
        <dbReference type="ARBA" id="ARBA00022725"/>
    </source>
</evidence>
<dbReference type="CDD" id="cd15227">
    <property type="entry name" value="7tmA_OR14-like"/>
    <property type="match status" value="1"/>
</dbReference>
<feature type="domain" description="G-protein coupled receptors family 1 profile" evidence="12">
    <location>
        <begin position="157"/>
        <end position="405"/>
    </location>
</feature>
<dbReference type="KEGG" id="pcw:110200740"/>
<dbReference type="AlphaFoldDB" id="A0A6P5JEJ7"/>
<keyword evidence="4" id="KW-0552">Olfaction</keyword>
<dbReference type="GO" id="GO:0005886">
    <property type="term" value="C:plasma membrane"/>
    <property type="evidence" value="ECO:0007669"/>
    <property type="project" value="UniProtKB-SubCell"/>
</dbReference>
<evidence type="ECO:0000256" key="8">
    <source>
        <dbReference type="ARBA" id="ARBA00023170"/>
    </source>
</evidence>
<proteinExistence type="inferred from homology"/>
<evidence type="ECO:0000256" key="2">
    <source>
        <dbReference type="ARBA" id="ARBA00022475"/>
    </source>
</evidence>
<dbReference type="RefSeq" id="XP_020831813.1">
    <property type="nucleotide sequence ID" value="XM_020976154.1"/>
</dbReference>
<evidence type="ECO:0000256" key="1">
    <source>
        <dbReference type="ARBA" id="ARBA00004651"/>
    </source>
</evidence>
<feature type="transmembrane region" description="Helical" evidence="11">
    <location>
        <begin position="329"/>
        <end position="352"/>
    </location>
</feature>
<evidence type="ECO:0000256" key="11">
    <source>
        <dbReference type="SAM" id="Phobius"/>
    </source>
</evidence>
<accession>A0A6P5JEJ7</accession>
<dbReference type="PROSITE" id="PS50262">
    <property type="entry name" value="G_PROTEIN_RECEP_F1_2"/>
    <property type="match status" value="1"/>
</dbReference>
<dbReference type="InParanoid" id="A0A6P5JEJ7"/>
<dbReference type="FunFam" id="1.20.1070.10:FF:000410">
    <property type="entry name" value="Olfactory receptor 1348"/>
    <property type="match status" value="1"/>
</dbReference>
<dbReference type="PRINTS" id="PR00237">
    <property type="entry name" value="GPCRRHODOPSN"/>
</dbReference>
<dbReference type="PRINTS" id="PR00245">
    <property type="entry name" value="OLFACTORYR"/>
</dbReference>
<dbReference type="Pfam" id="PF13853">
    <property type="entry name" value="7tm_4"/>
    <property type="match status" value="1"/>
</dbReference>
<evidence type="ECO:0000259" key="12">
    <source>
        <dbReference type="PROSITE" id="PS50262"/>
    </source>
</evidence>
<dbReference type="InterPro" id="IPR050516">
    <property type="entry name" value="Olfactory_GPCR"/>
</dbReference>
<keyword evidence="7 11" id="KW-0472">Membrane</keyword>
<evidence type="ECO:0000313" key="14">
    <source>
        <dbReference type="RefSeq" id="XP_020831813.1"/>
    </source>
</evidence>
<keyword evidence="9 10" id="KW-0807">Transducer</keyword>
<evidence type="ECO:0000256" key="6">
    <source>
        <dbReference type="ARBA" id="ARBA00023040"/>
    </source>
</evidence>
<dbReference type="GO" id="GO:0004930">
    <property type="term" value="F:G protein-coupled receptor activity"/>
    <property type="evidence" value="ECO:0007669"/>
    <property type="project" value="UniProtKB-KW"/>
</dbReference>
<keyword evidence="2" id="KW-1003">Cell membrane</keyword>
<protein>
    <submittedName>
        <fullName evidence="14">Olfactory receptor 14I1-like</fullName>
    </submittedName>
</protein>
<feature type="transmembrane region" description="Helical" evidence="11">
    <location>
        <begin position="364"/>
        <end position="384"/>
    </location>
</feature>
<keyword evidence="13" id="KW-1185">Reference proteome</keyword>
<dbReference type="Pfam" id="PF00001">
    <property type="entry name" value="7tm_1"/>
    <property type="match status" value="1"/>
</dbReference>
<evidence type="ECO:0000313" key="13">
    <source>
        <dbReference type="Proteomes" id="UP000515140"/>
    </source>
</evidence>
<feature type="transmembrane region" description="Helical" evidence="11">
    <location>
        <begin position="246"/>
        <end position="271"/>
    </location>
</feature>
<dbReference type="InterPro" id="IPR000725">
    <property type="entry name" value="Olfact_rcpt"/>
</dbReference>
<gene>
    <name evidence="14" type="primary">LOC110200740</name>
</gene>
<dbReference type="FunCoup" id="A0A6P5JEJ7">
    <property type="interactions" value="413"/>
</dbReference>
<dbReference type="GeneID" id="110200740"/>
<name>A0A6P5JEJ7_PHACI</name>
<keyword evidence="4" id="KW-0716">Sensory transduction</keyword>
<organism evidence="13 14">
    <name type="scientific">Phascolarctos cinereus</name>
    <name type="common">Koala</name>
    <dbReference type="NCBI Taxonomy" id="38626"/>
    <lineage>
        <taxon>Eukaryota</taxon>
        <taxon>Metazoa</taxon>
        <taxon>Chordata</taxon>
        <taxon>Craniata</taxon>
        <taxon>Vertebrata</taxon>
        <taxon>Euteleostomi</taxon>
        <taxon>Mammalia</taxon>
        <taxon>Metatheria</taxon>
        <taxon>Diprotodontia</taxon>
        <taxon>Phascolarctidae</taxon>
        <taxon>Phascolarctos</taxon>
    </lineage>
</organism>
<feature type="transmembrane region" description="Helical" evidence="11">
    <location>
        <begin position="141"/>
        <end position="166"/>
    </location>
</feature>
<dbReference type="SUPFAM" id="SSF81321">
    <property type="entry name" value="Family A G protein-coupled receptor-like"/>
    <property type="match status" value="1"/>
</dbReference>
<dbReference type="PROSITE" id="PS00237">
    <property type="entry name" value="G_PROTEIN_RECEP_F1_1"/>
    <property type="match status" value="1"/>
</dbReference>
<evidence type="ECO:0000256" key="10">
    <source>
        <dbReference type="RuleBase" id="RU000688"/>
    </source>
</evidence>
<dbReference type="PANTHER" id="PTHR26452">
    <property type="entry name" value="OLFACTORY RECEPTOR"/>
    <property type="match status" value="1"/>
</dbReference>
<feature type="transmembrane region" description="Helical" evidence="11">
    <location>
        <begin position="178"/>
        <end position="198"/>
    </location>
</feature>
<keyword evidence="8 10" id="KW-0675">Receptor</keyword>
<evidence type="ECO:0000256" key="9">
    <source>
        <dbReference type="ARBA" id="ARBA00023224"/>
    </source>
</evidence>
<comment type="similarity">
    <text evidence="10">Belongs to the G-protein coupled receptor 1 family.</text>
</comment>
<dbReference type="Proteomes" id="UP000515140">
    <property type="component" value="Unplaced"/>
</dbReference>
<evidence type="ECO:0000256" key="5">
    <source>
        <dbReference type="ARBA" id="ARBA00022989"/>
    </source>
</evidence>
<feature type="transmembrane region" description="Helical" evidence="11">
    <location>
        <begin position="210"/>
        <end position="234"/>
    </location>
</feature>
<keyword evidence="3 10" id="KW-0812">Transmembrane</keyword>
<dbReference type="Gene3D" id="1.20.1070.10">
    <property type="entry name" value="Rhodopsin 7-helix transmembrane proteins"/>
    <property type="match status" value="1"/>
</dbReference>
<reference evidence="14" key="1">
    <citation type="submission" date="2025-08" db="UniProtKB">
        <authorList>
            <consortium name="RefSeq"/>
        </authorList>
    </citation>
    <scope>IDENTIFICATION</scope>
    <source>
        <tissue evidence="14">Spleen</tissue>
    </source>
</reference>
<dbReference type="GO" id="GO:0004984">
    <property type="term" value="F:olfactory receptor activity"/>
    <property type="evidence" value="ECO:0007669"/>
    <property type="project" value="InterPro"/>
</dbReference>
<evidence type="ECO:0000256" key="3">
    <source>
        <dbReference type="ARBA" id="ARBA00022692"/>
    </source>
</evidence>
<dbReference type="InterPro" id="IPR000276">
    <property type="entry name" value="GPCR_Rhodpsn"/>
</dbReference>
<dbReference type="Gene3D" id="1.10.1220.70">
    <property type="match status" value="1"/>
</dbReference>
<comment type="subcellular location">
    <subcellularLocation>
        <location evidence="1">Cell membrane</location>
        <topology evidence="1">Multi-pass membrane protein</topology>
    </subcellularLocation>
</comment>